<dbReference type="AlphaFoldDB" id="A0A2K8MLS3"/>
<evidence type="ECO:0000313" key="4">
    <source>
        <dbReference type="Proteomes" id="UP000229081"/>
    </source>
</evidence>
<dbReference type="EMBL" id="CP024923">
    <property type="protein sequence ID" value="ATY32151.1"/>
    <property type="molecule type" value="Genomic_DNA"/>
</dbReference>
<gene>
    <name evidence="3" type="ORF">CVN68_09320</name>
</gene>
<dbReference type="RefSeq" id="WP_100281960.1">
    <property type="nucleotide sequence ID" value="NZ_CP024923.1"/>
</dbReference>
<protein>
    <submittedName>
        <fullName evidence="3">Sugar ABC transporter substrate-binding protein</fullName>
    </submittedName>
</protein>
<reference evidence="3 4" key="1">
    <citation type="submission" date="2017-11" db="EMBL/GenBank/DDBJ databases">
        <title>Complete genome sequence of Sphingomonas sp. Strain Cra20, a psychrotolerant potential plant growth promoting rhizobacteria.</title>
        <authorList>
            <person name="Luo Y."/>
        </authorList>
    </citation>
    <scope>NUCLEOTIDE SEQUENCE [LARGE SCALE GENOMIC DNA]</scope>
    <source>
        <strain evidence="3 4">Cra20</strain>
    </source>
</reference>
<sequence length="435" mass="47892">MRLGWLLALAALLAGCTDAKPDKTRLVIQRFFGACEAEYGRVTDIARAEGECGIMTAMINRFEAENPDIDVVENIVFWPGYDQLTAQLAANDAPDLVTMHGSVIPDYQARNLLEPLDAELAAIGAPPASFTGAARAAVTVDGHAWGLPIDTWAPLWHINMNLFRKAGLVRHGTPILPRSPQELFAQAEQFRARTGKPYLVQGAANEYAGFTRNFYTFVMQQNGQPFVGGRANFRTPEARNAIQLFKTIYDRDFTTKNQDYSAAVSGFLGGDGGVFLVGTWMVGTFDAESRKTSGALANGGYTVMPYPRLFQREATFADGHNWVMPRNSRRSPAQRAAAIRFLKFFATHAKHWARTGHLPAFQAIIQSAEWRALPHRDNLAILATTAQPLPKDVRRQFPIETIVGTEAAAAISGAKPIDRTLSDMERRVNAVLDNL</sequence>
<evidence type="ECO:0000313" key="3">
    <source>
        <dbReference type="EMBL" id="ATY32151.1"/>
    </source>
</evidence>
<dbReference type="KEGG" id="sphc:CVN68_09320"/>
<evidence type="ECO:0000256" key="1">
    <source>
        <dbReference type="ARBA" id="ARBA00004418"/>
    </source>
</evidence>
<name>A0A2K8MLS3_9SPHN</name>
<dbReference type="Pfam" id="PF01547">
    <property type="entry name" value="SBP_bac_1"/>
    <property type="match status" value="1"/>
</dbReference>
<evidence type="ECO:0000256" key="2">
    <source>
        <dbReference type="ARBA" id="ARBA00008520"/>
    </source>
</evidence>
<dbReference type="Gene3D" id="3.40.190.10">
    <property type="entry name" value="Periplasmic binding protein-like II"/>
    <property type="match status" value="1"/>
</dbReference>
<dbReference type="InterPro" id="IPR050490">
    <property type="entry name" value="Bact_solute-bd_prot1"/>
</dbReference>
<comment type="subcellular location">
    <subcellularLocation>
        <location evidence="1">Periplasm</location>
    </subcellularLocation>
</comment>
<keyword evidence="4" id="KW-1185">Reference proteome</keyword>
<accession>A0A2K8MLS3</accession>
<dbReference type="Proteomes" id="UP000229081">
    <property type="component" value="Chromosome"/>
</dbReference>
<comment type="similarity">
    <text evidence="2">Belongs to the bacterial solute-binding protein 1 family.</text>
</comment>
<dbReference type="PROSITE" id="PS51257">
    <property type="entry name" value="PROKAR_LIPOPROTEIN"/>
    <property type="match status" value="1"/>
</dbReference>
<dbReference type="PANTHER" id="PTHR43649">
    <property type="entry name" value="ARABINOSE-BINDING PROTEIN-RELATED"/>
    <property type="match status" value="1"/>
</dbReference>
<dbReference type="GO" id="GO:0042597">
    <property type="term" value="C:periplasmic space"/>
    <property type="evidence" value="ECO:0007669"/>
    <property type="project" value="UniProtKB-SubCell"/>
</dbReference>
<organism evidence="3 4">
    <name type="scientific">Sphingomonas psychrotolerans</name>
    <dbReference type="NCBI Taxonomy" id="1327635"/>
    <lineage>
        <taxon>Bacteria</taxon>
        <taxon>Pseudomonadati</taxon>
        <taxon>Pseudomonadota</taxon>
        <taxon>Alphaproteobacteria</taxon>
        <taxon>Sphingomonadales</taxon>
        <taxon>Sphingomonadaceae</taxon>
        <taxon>Sphingomonas</taxon>
    </lineage>
</organism>
<dbReference type="SUPFAM" id="SSF53850">
    <property type="entry name" value="Periplasmic binding protein-like II"/>
    <property type="match status" value="1"/>
</dbReference>
<dbReference type="PANTHER" id="PTHR43649:SF14">
    <property type="entry name" value="BLR3389 PROTEIN"/>
    <property type="match status" value="1"/>
</dbReference>
<dbReference type="InterPro" id="IPR006059">
    <property type="entry name" value="SBP"/>
</dbReference>
<proteinExistence type="inferred from homology"/>
<dbReference type="OrthoDB" id="7319459at2"/>